<keyword evidence="10" id="KW-1185">Reference proteome</keyword>
<dbReference type="NCBIfam" id="TIGR01093">
    <property type="entry name" value="aroD"/>
    <property type="match status" value="1"/>
</dbReference>
<sequence length="516" mass="55673">MERTLVCVPLVGKSVGEMRSEMSSALDAGADVAEIRLDHLARFEPRPDLELLLKNRLLPVLVTFRPKWEGGQYEGDDSKRFAALLLAMELGAEYVDIELQVAQEFLDFISGKRPANTKLIFSSHNYQFTPSTEELGSLVARIQAAGADIVKIATYAVDICDVARMFQVLVHCQERQVPMIGLCMGERGFISRLLCPKFGGYLTFGTLSAGKESAPGQPTMTELLDVYRIKQLGPDTRVYGLIGKPVSHSKSPILHNAVFKSLGLDAVYVPFLVDDLANFLNTYSSPDFAGFSITMPHKETAITCCHDVDPIAKSIGAVNTITKRQTDGKLVGYNTDYTGAISAIEDGIRGLEGNGETVNPLGGRVFVVIGAGGAGKALAVGAKHKGAKVVVANRTYDRAREVAELVGGQALTLADLENYQAAEGAVLANTTSVGMYPNIHDTPLSSKKALSSYSVVFDAIYNPKVTRLMREAAECGATLVSGSEMFVRQAMGQFELFTGSPAPADLMRDIAMKTTR</sequence>
<reference evidence="9" key="2">
    <citation type="submission" date="2023-04" db="EMBL/GenBank/DDBJ databases">
        <authorList>
            <person name="Bruccoleri R.E."/>
            <person name="Oakeley E.J."/>
            <person name="Faust A.-M."/>
            <person name="Dessus-Babus S."/>
            <person name="Altorfer M."/>
            <person name="Burckhardt D."/>
            <person name="Oertli M."/>
            <person name="Naumann U."/>
            <person name="Petersen F."/>
            <person name="Wong J."/>
        </authorList>
    </citation>
    <scope>NUCLEOTIDE SEQUENCE</scope>
    <source>
        <strain evidence="9">GSM-AAB239-AS_SAM_17_03QT</strain>
        <tissue evidence="9">Leaf</tissue>
    </source>
</reference>
<proteinExistence type="inferred from homology"/>
<dbReference type="InterPro" id="IPR046346">
    <property type="entry name" value="Aminoacid_DH-like_N_sf"/>
</dbReference>
<feature type="domain" description="Quinate/shikimate 5-dehydrogenase/glutamyl-tRNA reductase" evidence="6">
    <location>
        <begin position="363"/>
        <end position="432"/>
    </location>
</feature>
<keyword evidence="2" id="KW-0028">Amino-acid biosynthesis</keyword>
<dbReference type="InterPro" id="IPR041121">
    <property type="entry name" value="SDH_C"/>
</dbReference>
<dbReference type="GO" id="GO:0019632">
    <property type="term" value="P:shikimate metabolic process"/>
    <property type="evidence" value="ECO:0007669"/>
    <property type="project" value="InterPro"/>
</dbReference>
<dbReference type="AlphaFoldDB" id="A0AAX6I6P9"/>
<dbReference type="Proteomes" id="UP001140949">
    <property type="component" value="Unassembled WGS sequence"/>
</dbReference>
<dbReference type="NCBIfam" id="TIGR00507">
    <property type="entry name" value="aroE"/>
    <property type="match status" value="1"/>
</dbReference>
<keyword evidence="3" id="KW-0521">NADP</keyword>
<dbReference type="Pfam" id="PF18317">
    <property type="entry name" value="SDH_C"/>
    <property type="match status" value="1"/>
</dbReference>
<evidence type="ECO:0000256" key="1">
    <source>
        <dbReference type="ARBA" id="ARBA00012962"/>
    </source>
</evidence>
<dbReference type="GO" id="GO:0008652">
    <property type="term" value="P:amino acid biosynthetic process"/>
    <property type="evidence" value="ECO:0007669"/>
    <property type="project" value="UniProtKB-KW"/>
</dbReference>
<dbReference type="SUPFAM" id="SSF51569">
    <property type="entry name" value="Aldolase"/>
    <property type="match status" value="1"/>
</dbReference>
<dbReference type="FunFam" id="3.20.20.70:FF:000142">
    <property type="entry name" value="bifunctional 3-dehydroquinate dehydratase/shikimate dehydrogenase, chloroplastic"/>
    <property type="match status" value="1"/>
</dbReference>
<dbReference type="EC" id="1.1.1.25" evidence="1"/>
<dbReference type="Gene3D" id="3.20.20.70">
    <property type="entry name" value="Aldolase class I"/>
    <property type="match status" value="1"/>
</dbReference>
<protein>
    <recommendedName>
        <fullName evidence="1">shikimate dehydrogenase (NADP(+))</fullName>
        <ecNumber evidence="1">1.1.1.25</ecNumber>
    </recommendedName>
</protein>
<evidence type="ECO:0000313" key="10">
    <source>
        <dbReference type="Proteomes" id="UP001140949"/>
    </source>
</evidence>
<dbReference type="EMBL" id="JANAVB010004599">
    <property type="protein sequence ID" value="KAJ6848547.1"/>
    <property type="molecule type" value="Genomic_DNA"/>
</dbReference>
<dbReference type="Gene3D" id="3.40.50.10860">
    <property type="entry name" value="Leucine Dehydrogenase, chain A, domain 1"/>
    <property type="match status" value="1"/>
</dbReference>
<dbReference type="FunFam" id="3.40.50.10860:FF:000009">
    <property type="entry name" value="Bifunctional 3-dehydroquinate dehydratase/shikimate dehydrogenase, chloroplastic"/>
    <property type="match status" value="1"/>
</dbReference>
<dbReference type="InterPro" id="IPR013785">
    <property type="entry name" value="Aldolase_TIM"/>
</dbReference>
<keyword evidence="4" id="KW-0560">Oxidoreductase</keyword>
<evidence type="ECO:0000256" key="3">
    <source>
        <dbReference type="ARBA" id="ARBA00022857"/>
    </source>
</evidence>
<dbReference type="InterPro" id="IPR036291">
    <property type="entry name" value="NAD(P)-bd_dom_sf"/>
</dbReference>
<dbReference type="HAMAP" id="MF_00214">
    <property type="entry name" value="AroD"/>
    <property type="match status" value="1"/>
</dbReference>
<evidence type="ECO:0000259" key="8">
    <source>
        <dbReference type="Pfam" id="PF18317"/>
    </source>
</evidence>
<dbReference type="SUPFAM" id="SSF53223">
    <property type="entry name" value="Aminoacid dehydrogenase-like, N-terminal domain"/>
    <property type="match status" value="1"/>
</dbReference>
<dbReference type="Pfam" id="PF01487">
    <property type="entry name" value="DHquinase_I"/>
    <property type="match status" value="1"/>
</dbReference>
<evidence type="ECO:0000256" key="4">
    <source>
        <dbReference type="ARBA" id="ARBA00023002"/>
    </source>
</evidence>
<dbReference type="GO" id="GO:0050661">
    <property type="term" value="F:NADP binding"/>
    <property type="evidence" value="ECO:0007669"/>
    <property type="project" value="InterPro"/>
</dbReference>
<dbReference type="GO" id="GO:0003855">
    <property type="term" value="F:3-dehydroquinate dehydratase activity"/>
    <property type="evidence" value="ECO:0007669"/>
    <property type="project" value="InterPro"/>
</dbReference>
<evidence type="ECO:0000256" key="5">
    <source>
        <dbReference type="ARBA" id="ARBA00023141"/>
    </source>
</evidence>
<evidence type="ECO:0000259" key="6">
    <source>
        <dbReference type="Pfam" id="PF01488"/>
    </source>
</evidence>
<dbReference type="Pfam" id="PF08501">
    <property type="entry name" value="Shikimate_dh_N"/>
    <property type="match status" value="1"/>
</dbReference>
<feature type="domain" description="Shikimate dehydrogenase substrate binding N-terminal" evidence="7">
    <location>
        <begin position="241"/>
        <end position="321"/>
    </location>
</feature>
<dbReference type="InterPro" id="IPR022893">
    <property type="entry name" value="Shikimate_DH_fam"/>
</dbReference>
<dbReference type="FunFam" id="3.40.50.720:FF:000172">
    <property type="entry name" value="Bifunctional 3-dehydroquinate dehydratase/shikimate dehydrogenase, chloroplastic"/>
    <property type="match status" value="1"/>
</dbReference>
<dbReference type="InterPro" id="IPR011342">
    <property type="entry name" value="Shikimate_DH"/>
</dbReference>
<dbReference type="Pfam" id="PF01488">
    <property type="entry name" value="Shikimate_DH"/>
    <property type="match status" value="1"/>
</dbReference>
<comment type="caution">
    <text evidence="9">The sequence shown here is derived from an EMBL/GenBank/DDBJ whole genome shotgun (WGS) entry which is preliminary data.</text>
</comment>
<accession>A0AAX6I6P9</accession>
<dbReference type="PANTHER" id="PTHR21089">
    <property type="entry name" value="SHIKIMATE DEHYDROGENASE"/>
    <property type="match status" value="1"/>
</dbReference>
<dbReference type="PANTHER" id="PTHR21089:SF1">
    <property type="entry name" value="BIFUNCTIONAL 3-DEHYDROQUINATE DEHYDRATASE_SHIKIMATE DEHYDROGENASE, CHLOROPLASTIC"/>
    <property type="match status" value="1"/>
</dbReference>
<gene>
    <name evidence="9" type="ORF">M6B38_275020</name>
</gene>
<dbReference type="InterPro" id="IPR013708">
    <property type="entry name" value="Shikimate_DH-bd_N"/>
</dbReference>
<name>A0AAX6I6P9_IRIPA</name>
<dbReference type="CDD" id="cd00502">
    <property type="entry name" value="DHQase_I"/>
    <property type="match status" value="1"/>
</dbReference>
<dbReference type="CDD" id="cd01065">
    <property type="entry name" value="NAD_bind_Shikimate_DH"/>
    <property type="match status" value="1"/>
</dbReference>
<dbReference type="GO" id="GO:0009423">
    <property type="term" value="P:chorismate biosynthetic process"/>
    <property type="evidence" value="ECO:0007669"/>
    <property type="project" value="TreeGrafter"/>
</dbReference>
<dbReference type="InterPro" id="IPR006151">
    <property type="entry name" value="Shikm_DH/Glu-tRNA_Rdtase"/>
</dbReference>
<dbReference type="Gene3D" id="3.40.50.720">
    <property type="entry name" value="NAD(P)-binding Rossmann-like Domain"/>
    <property type="match status" value="1"/>
</dbReference>
<dbReference type="InterPro" id="IPR001381">
    <property type="entry name" value="DHquinase_I"/>
</dbReference>
<organism evidence="9 10">
    <name type="scientific">Iris pallida</name>
    <name type="common">Sweet iris</name>
    <dbReference type="NCBI Taxonomy" id="29817"/>
    <lineage>
        <taxon>Eukaryota</taxon>
        <taxon>Viridiplantae</taxon>
        <taxon>Streptophyta</taxon>
        <taxon>Embryophyta</taxon>
        <taxon>Tracheophyta</taxon>
        <taxon>Spermatophyta</taxon>
        <taxon>Magnoliopsida</taxon>
        <taxon>Liliopsida</taxon>
        <taxon>Asparagales</taxon>
        <taxon>Iridaceae</taxon>
        <taxon>Iridoideae</taxon>
        <taxon>Irideae</taxon>
        <taxon>Iris</taxon>
    </lineage>
</organism>
<evidence type="ECO:0000313" key="9">
    <source>
        <dbReference type="EMBL" id="KAJ6848547.1"/>
    </source>
</evidence>
<dbReference type="HAMAP" id="MF_00222">
    <property type="entry name" value="Shikimate_DH_AroE"/>
    <property type="match status" value="1"/>
</dbReference>
<dbReference type="GO" id="GO:0004764">
    <property type="term" value="F:shikimate 3-dehydrogenase (NADP+) activity"/>
    <property type="evidence" value="ECO:0007669"/>
    <property type="project" value="UniProtKB-EC"/>
</dbReference>
<keyword evidence="5" id="KW-0057">Aromatic amino acid biosynthesis</keyword>
<feature type="domain" description="SDH C-terminal" evidence="8">
    <location>
        <begin position="482"/>
        <end position="510"/>
    </location>
</feature>
<evidence type="ECO:0000259" key="7">
    <source>
        <dbReference type="Pfam" id="PF08501"/>
    </source>
</evidence>
<dbReference type="GO" id="GO:0009073">
    <property type="term" value="P:aromatic amino acid family biosynthetic process"/>
    <property type="evidence" value="ECO:0007669"/>
    <property type="project" value="UniProtKB-KW"/>
</dbReference>
<reference evidence="9" key="1">
    <citation type="journal article" date="2023" name="GigaByte">
        <title>Genome assembly of the bearded iris, Iris pallida Lam.</title>
        <authorList>
            <person name="Bruccoleri R.E."/>
            <person name="Oakeley E.J."/>
            <person name="Faust A.M.E."/>
            <person name="Altorfer M."/>
            <person name="Dessus-Babus S."/>
            <person name="Burckhardt D."/>
            <person name="Oertli M."/>
            <person name="Naumann U."/>
            <person name="Petersen F."/>
            <person name="Wong J."/>
        </authorList>
    </citation>
    <scope>NUCLEOTIDE SEQUENCE</scope>
    <source>
        <strain evidence="9">GSM-AAB239-AS_SAM_17_03QT</strain>
    </source>
</reference>
<evidence type="ECO:0000256" key="2">
    <source>
        <dbReference type="ARBA" id="ARBA00022605"/>
    </source>
</evidence>
<dbReference type="SUPFAM" id="SSF51735">
    <property type="entry name" value="NAD(P)-binding Rossmann-fold domains"/>
    <property type="match status" value="1"/>
</dbReference>